<accession>A0AC35TSR5</accession>
<proteinExistence type="predicted"/>
<dbReference type="Proteomes" id="UP000095286">
    <property type="component" value="Unplaced"/>
</dbReference>
<evidence type="ECO:0000313" key="2">
    <source>
        <dbReference type="WBParaSite" id="RSKR_0000348700.1"/>
    </source>
</evidence>
<dbReference type="WBParaSite" id="RSKR_0000348700.1">
    <property type="protein sequence ID" value="RSKR_0000348700.1"/>
    <property type="gene ID" value="RSKR_0000348700"/>
</dbReference>
<protein>
    <submittedName>
        <fullName evidence="2">Transcription initiation factor TFIID subunit 8</fullName>
    </submittedName>
</protein>
<evidence type="ECO:0000313" key="1">
    <source>
        <dbReference type="Proteomes" id="UP000095286"/>
    </source>
</evidence>
<name>A0AC35TSR5_9BILA</name>
<sequence>MMDQYLSDNDGYNLASPSPEKITITRQSSAGGSISMYDDSEEEDNGPPKMPCSETNGAPPMKILEELKLNEIKPSEKALKGGFLASLYNSTNGPGLSKITETIPQEHVDIALKILADAGITNYHPVVLQNVAAFAMAKTREYTREAKALANYAGRSKIDESDVKLAIETLDADTKYVLPSRKLMASLAEEKNQTVLSPFKKDFGFHLPSDRFTLMQPTYKLDQNVLSKEISQRERSIQKLHDKAMIMPSSSMSREVDPSSSYTGMAKRARYDDTMEFD</sequence>
<organism evidence="1 2">
    <name type="scientific">Rhabditophanes sp. KR3021</name>
    <dbReference type="NCBI Taxonomy" id="114890"/>
    <lineage>
        <taxon>Eukaryota</taxon>
        <taxon>Metazoa</taxon>
        <taxon>Ecdysozoa</taxon>
        <taxon>Nematoda</taxon>
        <taxon>Chromadorea</taxon>
        <taxon>Rhabditida</taxon>
        <taxon>Tylenchina</taxon>
        <taxon>Panagrolaimomorpha</taxon>
        <taxon>Strongyloidoidea</taxon>
        <taxon>Alloionematidae</taxon>
        <taxon>Rhabditophanes</taxon>
    </lineage>
</organism>
<reference evidence="2" key="1">
    <citation type="submission" date="2016-11" db="UniProtKB">
        <authorList>
            <consortium name="WormBaseParasite"/>
        </authorList>
    </citation>
    <scope>IDENTIFICATION</scope>
    <source>
        <strain evidence="2">KR3021</strain>
    </source>
</reference>